<dbReference type="SUPFAM" id="SSF52096">
    <property type="entry name" value="ClpP/crotonase"/>
    <property type="match status" value="1"/>
</dbReference>
<dbReference type="InterPro" id="IPR029045">
    <property type="entry name" value="ClpP/crotonase-like_dom_sf"/>
</dbReference>
<protein>
    <submittedName>
        <fullName evidence="1">Enoyl-CoA hydratase/isomerase family protein</fullName>
    </submittedName>
</protein>
<sequence>MDLIITRPVRAGQDVRVNVTDDGPVRRVTLDRPEARNALTAGDLRDLHAAFDLGADTRAVVVDAAGPVFSAGMHVDEFLALGSVAEAEAFLARLRDLLRSVRTAPVPVLVAVDGPCIGAAFELALAADLRVVTTRASFGLPEVRLGIPSVVDAALLQQHVGLALAKEIVLTGDLYPVDRLGPLCNAVVEPGELGDAVAALLGKVTGHTRTVLAAQKRLFETWQNTGLAEGADRSVAEFAGVFAAEETREVLAAYRARLGRRGDRRPD</sequence>
<dbReference type="EMBL" id="JBHSQK010000129">
    <property type="protein sequence ID" value="MFC5952856.1"/>
    <property type="molecule type" value="Genomic_DNA"/>
</dbReference>
<reference evidence="2" key="1">
    <citation type="journal article" date="2019" name="Int. J. Syst. Evol. Microbiol.">
        <title>The Global Catalogue of Microorganisms (GCM) 10K type strain sequencing project: providing services to taxonomists for standard genome sequencing and annotation.</title>
        <authorList>
            <consortium name="The Broad Institute Genomics Platform"/>
            <consortium name="The Broad Institute Genome Sequencing Center for Infectious Disease"/>
            <person name="Wu L."/>
            <person name="Ma J."/>
        </authorList>
    </citation>
    <scope>NUCLEOTIDE SEQUENCE [LARGE SCALE GENOMIC DNA]</scope>
    <source>
        <strain evidence="2">CGMCC 4.7397</strain>
    </source>
</reference>
<accession>A0ABW1IIQ0</accession>
<dbReference type="RefSeq" id="WP_379572138.1">
    <property type="nucleotide sequence ID" value="NZ_JBHSQK010000129.1"/>
</dbReference>
<gene>
    <name evidence="1" type="ORF">ACFQH9_31815</name>
</gene>
<keyword evidence="2" id="KW-1185">Reference proteome</keyword>
<dbReference type="CDD" id="cd06558">
    <property type="entry name" value="crotonase-like"/>
    <property type="match status" value="1"/>
</dbReference>
<proteinExistence type="predicted"/>
<dbReference type="InterPro" id="IPR001753">
    <property type="entry name" value="Enoyl-CoA_hydra/iso"/>
</dbReference>
<dbReference type="PANTHER" id="PTHR11941:SF54">
    <property type="entry name" value="ENOYL-COA HYDRATASE, MITOCHONDRIAL"/>
    <property type="match status" value="1"/>
</dbReference>
<dbReference type="PANTHER" id="PTHR11941">
    <property type="entry name" value="ENOYL-COA HYDRATASE-RELATED"/>
    <property type="match status" value="1"/>
</dbReference>
<name>A0ABW1IIQ0_9PSEU</name>
<dbReference type="Proteomes" id="UP001596119">
    <property type="component" value="Unassembled WGS sequence"/>
</dbReference>
<dbReference type="Pfam" id="PF00378">
    <property type="entry name" value="ECH_1"/>
    <property type="match status" value="1"/>
</dbReference>
<evidence type="ECO:0000313" key="2">
    <source>
        <dbReference type="Proteomes" id="UP001596119"/>
    </source>
</evidence>
<organism evidence="1 2">
    <name type="scientific">Pseudonocardia lutea</name>
    <dbReference type="NCBI Taxonomy" id="2172015"/>
    <lineage>
        <taxon>Bacteria</taxon>
        <taxon>Bacillati</taxon>
        <taxon>Actinomycetota</taxon>
        <taxon>Actinomycetes</taxon>
        <taxon>Pseudonocardiales</taxon>
        <taxon>Pseudonocardiaceae</taxon>
        <taxon>Pseudonocardia</taxon>
    </lineage>
</organism>
<evidence type="ECO:0000313" key="1">
    <source>
        <dbReference type="EMBL" id="MFC5952856.1"/>
    </source>
</evidence>
<comment type="caution">
    <text evidence="1">The sequence shown here is derived from an EMBL/GenBank/DDBJ whole genome shotgun (WGS) entry which is preliminary data.</text>
</comment>
<dbReference type="Gene3D" id="3.90.226.10">
    <property type="entry name" value="2-enoyl-CoA Hydratase, Chain A, domain 1"/>
    <property type="match status" value="1"/>
</dbReference>